<dbReference type="RefSeq" id="WP_308474819.1">
    <property type="nucleotide sequence ID" value="NZ_OY726394.1"/>
</dbReference>
<keyword evidence="1" id="KW-0812">Transmembrane</keyword>
<keyword evidence="1" id="KW-0472">Membrane</keyword>
<accession>A0ABN9MR43</accession>
<name>A0ABN9MR43_9MYCO</name>
<dbReference type="Proteomes" id="UP001190336">
    <property type="component" value="Chromosome"/>
</dbReference>
<evidence type="ECO:0000313" key="2">
    <source>
        <dbReference type="EMBL" id="CAJ1493127.1"/>
    </source>
</evidence>
<reference evidence="2 3" key="1">
    <citation type="submission" date="2023-08" db="EMBL/GenBank/DDBJ databases">
        <authorList>
            <person name="Folkvardsen B D."/>
            <person name="Norman A."/>
        </authorList>
    </citation>
    <scope>NUCLEOTIDE SEQUENCE [LARGE SCALE GENOMIC DNA]</scope>
    <source>
        <strain evidence="2 3">Mu0083</strain>
    </source>
</reference>
<feature type="transmembrane region" description="Helical" evidence="1">
    <location>
        <begin position="125"/>
        <end position="143"/>
    </location>
</feature>
<gene>
    <name evidence="2" type="ORF">MU0083_000161</name>
</gene>
<organism evidence="2 3">
    <name type="scientific">[Mycobacterium] kokjensenii</name>
    <dbReference type="NCBI Taxonomy" id="3064287"/>
    <lineage>
        <taxon>Bacteria</taxon>
        <taxon>Bacillati</taxon>
        <taxon>Actinomycetota</taxon>
        <taxon>Actinomycetes</taxon>
        <taxon>Mycobacteriales</taxon>
        <taxon>Mycobacteriaceae</taxon>
        <taxon>Mycolicibacter</taxon>
    </lineage>
</organism>
<feature type="transmembrane region" description="Helical" evidence="1">
    <location>
        <begin position="72"/>
        <end position="89"/>
    </location>
</feature>
<feature type="transmembrane region" description="Helical" evidence="1">
    <location>
        <begin position="155"/>
        <end position="175"/>
    </location>
</feature>
<feature type="transmembrane region" description="Helical" evidence="1">
    <location>
        <begin position="12"/>
        <end position="35"/>
    </location>
</feature>
<proteinExistence type="predicted"/>
<dbReference type="EMBL" id="OY726394">
    <property type="protein sequence ID" value="CAJ1493127.1"/>
    <property type="molecule type" value="Genomic_DNA"/>
</dbReference>
<feature type="transmembrane region" description="Helical" evidence="1">
    <location>
        <begin position="47"/>
        <end position="66"/>
    </location>
</feature>
<protein>
    <submittedName>
        <fullName evidence="2">Uncharacterized protein</fullName>
    </submittedName>
</protein>
<keyword evidence="3" id="KW-1185">Reference proteome</keyword>
<sequence length="257" mass="26842">MGVLVWFAPWAVYWVLVGHVPPSIAAALALAMALAVVAGDHGRPARLVGGGAVATFTVLAALPLAGDAAAPRWLLPVSFAGLLAVLLAGRATGGPVVEDVVRADLPEAVVESELFAPVVNRLTQIWLGSVAAMLVSASIPAIALPADAGRDTGSVPVYLCCWVIPFGILAAATLASRLSIDRMTAGFGDAVRKTSFVAFVDLEIDQLYYLATEHANREVGPGQEAYNITVGTKGTALVGDETRVSWPSTYKVRQRRS</sequence>
<evidence type="ECO:0000313" key="3">
    <source>
        <dbReference type="Proteomes" id="UP001190336"/>
    </source>
</evidence>
<evidence type="ECO:0000256" key="1">
    <source>
        <dbReference type="SAM" id="Phobius"/>
    </source>
</evidence>
<keyword evidence="1" id="KW-1133">Transmembrane helix</keyword>